<keyword evidence="3" id="KW-1185">Reference proteome</keyword>
<gene>
    <name evidence="2" type="ORF">EYC87_16090</name>
</gene>
<dbReference type="PANTHER" id="PTHR46825">
    <property type="entry name" value="D-ALANYL-D-ALANINE-CARBOXYPEPTIDASE/ENDOPEPTIDASE AMPH"/>
    <property type="match status" value="1"/>
</dbReference>
<dbReference type="Proteomes" id="UP001143307">
    <property type="component" value="Unassembled WGS sequence"/>
</dbReference>
<dbReference type="EMBL" id="SHNP01000006">
    <property type="protein sequence ID" value="MCX2975107.1"/>
    <property type="molecule type" value="Genomic_DNA"/>
</dbReference>
<evidence type="ECO:0000313" key="3">
    <source>
        <dbReference type="Proteomes" id="UP001143307"/>
    </source>
</evidence>
<dbReference type="PANTHER" id="PTHR46825:SF7">
    <property type="entry name" value="D-ALANYL-D-ALANINE CARBOXYPEPTIDASE"/>
    <property type="match status" value="1"/>
</dbReference>
<evidence type="ECO:0000259" key="1">
    <source>
        <dbReference type="Pfam" id="PF00144"/>
    </source>
</evidence>
<organism evidence="2 3">
    <name type="scientific">Candidatus Seongchinamella marina</name>
    <dbReference type="NCBI Taxonomy" id="2518990"/>
    <lineage>
        <taxon>Bacteria</taxon>
        <taxon>Pseudomonadati</taxon>
        <taxon>Pseudomonadota</taxon>
        <taxon>Gammaproteobacteria</taxon>
        <taxon>Cellvibrionales</taxon>
        <taxon>Halieaceae</taxon>
        <taxon>Seongchinamella</taxon>
    </lineage>
</organism>
<dbReference type="GO" id="GO:0016787">
    <property type="term" value="F:hydrolase activity"/>
    <property type="evidence" value="ECO:0007669"/>
    <property type="project" value="UniProtKB-KW"/>
</dbReference>
<dbReference type="InterPro" id="IPR012338">
    <property type="entry name" value="Beta-lactam/transpept-like"/>
</dbReference>
<accession>A0ABT3T0N0</accession>
<protein>
    <submittedName>
        <fullName evidence="2">Class A beta-lactamase-related serine hydrolase</fullName>
    </submittedName>
</protein>
<dbReference type="InterPro" id="IPR050491">
    <property type="entry name" value="AmpC-like"/>
</dbReference>
<dbReference type="RefSeq" id="WP_279253768.1">
    <property type="nucleotide sequence ID" value="NZ_SHNP01000006.1"/>
</dbReference>
<dbReference type="Gene3D" id="3.40.710.10">
    <property type="entry name" value="DD-peptidase/beta-lactamase superfamily"/>
    <property type="match status" value="1"/>
</dbReference>
<comment type="caution">
    <text evidence="2">The sequence shown here is derived from an EMBL/GenBank/DDBJ whole genome shotgun (WGS) entry which is preliminary data.</text>
</comment>
<sequence length="393" mass="42471">MIPRLSRAHRYTLAGFLYSVAVVIGAPVTVASENCSTRALVGLQEKAGAAFSVKAPALSISIKEQAKAPVSWKIVDTALIADPAATPLFHIGSITKTFTAALVLLLDQEQQLSINEPVSRWINLPNAASVTVAMLLEHTSGIPDILDLPGHAAQDSPENSLGHIAKANLLFSPGSRWDYSNSNYLLLGLIIERVTSRSYGQVLSERLLEPLGLTNTYLWGTEDRPSVLPGFRLACGGPEEDKCQDDKNYPVHRVNNGRDWRVAWSAGGLVSNSADLSEWMQALTQGPVLDEAHRNLLMTPTALSVQGLTDKGRFEGLRWRSMGMGLMQFVFEDESEAWGHSGYIDGFSAIAASAEGLPSVAITAALQQSNVYELAASSFSELDCWTGSDKLVF</sequence>
<proteinExistence type="predicted"/>
<dbReference type="SUPFAM" id="SSF56601">
    <property type="entry name" value="beta-lactamase/transpeptidase-like"/>
    <property type="match status" value="1"/>
</dbReference>
<name>A0ABT3T0N0_9GAMM</name>
<keyword evidence="2" id="KW-0378">Hydrolase</keyword>
<reference evidence="2" key="1">
    <citation type="submission" date="2019-02" db="EMBL/GenBank/DDBJ databases">
        <authorList>
            <person name="Li S.-H."/>
        </authorList>
    </citation>
    <scope>NUCLEOTIDE SEQUENCE</scope>
    <source>
        <strain evidence="2">IMCC8485</strain>
    </source>
</reference>
<dbReference type="Pfam" id="PF00144">
    <property type="entry name" value="Beta-lactamase"/>
    <property type="match status" value="1"/>
</dbReference>
<feature type="domain" description="Beta-lactamase-related" evidence="1">
    <location>
        <begin position="88"/>
        <end position="350"/>
    </location>
</feature>
<dbReference type="InterPro" id="IPR001466">
    <property type="entry name" value="Beta-lactam-related"/>
</dbReference>
<evidence type="ECO:0000313" key="2">
    <source>
        <dbReference type="EMBL" id="MCX2975107.1"/>
    </source>
</evidence>